<dbReference type="SMART" id="SM00496">
    <property type="entry name" value="IENR2"/>
    <property type="match status" value="3"/>
</dbReference>
<keyword evidence="4" id="KW-1185">Reference proteome</keyword>
<feature type="region of interest" description="Disordered" evidence="1">
    <location>
        <begin position="167"/>
        <end position="257"/>
    </location>
</feature>
<reference evidence="3 4" key="1">
    <citation type="submission" date="2024-01" db="EMBL/GenBank/DDBJ databases">
        <title>the genome sequence of strain Microbacterium schleiferi NBRC 15075.</title>
        <authorList>
            <person name="Ding Y."/>
            <person name="Zhang G."/>
        </authorList>
    </citation>
    <scope>NUCLEOTIDE SEQUENCE [LARGE SCALE GENOMIC DNA]</scope>
    <source>
        <strain evidence="3 4">NBRC 15075</strain>
    </source>
</reference>
<evidence type="ECO:0000313" key="3">
    <source>
        <dbReference type="EMBL" id="MEF2256013.1"/>
    </source>
</evidence>
<dbReference type="Proteomes" id="UP001351900">
    <property type="component" value="Unassembled WGS sequence"/>
</dbReference>
<evidence type="ECO:0000256" key="1">
    <source>
        <dbReference type="SAM" id="MobiDB-lite"/>
    </source>
</evidence>
<name>A0ABU7VA61_9MICO</name>
<dbReference type="EMBL" id="JAZHOV010000007">
    <property type="protein sequence ID" value="MEF2256013.1"/>
    <property type="molecule type" value="Genomic_DNA"/>
</dbReference>
<accession>A0ABU7VA61</accession>
<dbReference type="CDD" id="cd10443">
    <property type="entry name" value="GIY-YIG_HE_Tlr8p_PBC-V_like"/>
    <property type="match status" value="1"/>
</dbReference>
<feature type="domain" description="Nuclease associated modular" evidence="2">
    <location>
        <begin position="196"/>
        <end position="212"/>
    </location>
</feature>
<evidence type="ECO:0000313" key="4">
    <source>
        <dbReference type="Proteomes" id="UP001351900"/>
    </source>
</evidence>
<feature type="compositionally biased region" description="Basic and acidic residues" evidence="1">
    <location>
        <begin position="179"/>
        <end position="189"/>
    </location>
</feature>
<evidence type="ECO:0000259" key="2">
    <source>
        <dbReference type="SMART" id="SM00496"/>
    </source>
</evidence>
<feature type="compositionally biased region" description="Basic and acidic residues" evidence="1">
    <location>
        <begin position="234"/>
        <end position="257"/>
    </location>
</feature>
<keyword evidence="3" id="KW-0238">DNA-binding</keyword>
<organism evidence="3 4">
    <name type="scientific">Microbacterium schleiferi</name>
    <dbReference type="NCBI Taxonomy" id="69362"/>
    <lineage>
        <taxon>Bacteria</taxon>
        <taxon>Bacillati</taxon>
        <taxon>Actinomycetota</taxon>
        <taxon>Actinomycetes</taxon>
        <taxon>Micrococcales</taxon>
        <taxon>Microbacteriaceae</taxon>
        <taxon>Microbacterium</taxon>
    </lineage>
</organism>
<dbReference type="GO" id="GO:0003677">
    <property type="term" value="F:DNA binding"/>
    <property type="evidence" value="ECO:0007669"/>
    <property type="project" value="UniProtKB-KW"/>
</dbReference>
<feature type="compositionally biased region" description="Basic and acidic residues" evidence="1">
    <location>
        <begin position="130"/>
        <end position="142"/>
    </location>
</feature>
<proteinExistence type="predicted"/>
<gene>
    <name evidence="3" type="ORF">V2V91_12855</name>
</gene>
<dbReference type="InterPro" id="IPR003611">
    <property type="entry name" value="NUMOD3"/>
</dbReference>
<protein>
    <submittedName>
        <fullName evidence="3">NUMOD3 domain-containing DNA-binding protein</fullName>
    </submittedName>
</protein>
<dbReference type="Pfam" id="PF07460">
    <property type="entry name" value="NUMOD3"/>
    <property type="match status" value="2"/>
</dbReference>
<comment type="caution">
    <text evidence="3">The sequence shown here is derived from an EMBL/GenBank/DDBJ whole genome shotgun (WGS) entry which is preliminary data.</text>
</comment>
<dbReference type="RefSeq" id="WP_331792148.1">
    <property type="nucleotide sequence ID" value="NZ_BAAAUO010000012.1"/>
</dbReference>
<sequence>MGHVYGVRLLGDVEYRYVGLTTKTLVRRKSEHFKLAARGRKTAFADWLRKQPDREMVHFQSLELVLSDLEDLSRAEQDWILMLREEGHRLLNLNDGGRGNHGYRWTAEQRAAASERSRGRRNPSYLSGPDHPRWGASHSDEQKALWSEQRKGMNAGPLNPNYGKFGSDHPSFGHTMSPESRRRLSEMRRGPLNPNYGKTASEETRAKRSAALKGRPMPSSVRSAHTRYHTNKGVVKESCQHCRDDADRTAEQGESRG</sequence>
<feature type="domain" description="Nuclease associated modular" evidence="2">
    <location>
        <begin position="172"/>
        <end position="188"/>
    </location>
</feature>
<dbReference type="SUPFAM" id="SSF64496">
    <property type="entry name" value="DNA-binding domain of intron-encoded endonucleases"/>
    <property type="match status" value="2"/>
</dbReference>
<feature type="region of interest" description="Disordered" evidence="1">
    <location>
        <begin position="107"/>
        <end position="142"/>
    </location>
</feature>
<feature type="domain" description="Nuclease associated modular" evidence="2">
    <location>
        <begin position="134"/>
        <end position="150"/>
    </location>
</feature>